<protein>
    <recommendedName>
        <fullName evidence="1">HTH merR-type domain-containing protein</fullName>
    </recommendedName>
</protein>
<name>A0A240UJY6_9BURK</name>
<dbReference type="AlphaFoldDB" id="A0A240UJY6"/>
<sequence>MDMSLEEVRTLLSLALRRKADYRAANLALNEHIGHVRTHLHRPHDAFIDDAIEIIFLIAIAMSIH</sequence>
<dbReference type="GO" id="GO:0003677">
    <property type="term" value="F:DNA binding"/>
    <property type="evidence" value="ECO:0007669"/>
    <property type="project" value="InterPro"/>
</dbReference>
<organism evidence="2 3">
    <name type="scientific">Acidovorax carolinensis</name>
    <dbReference type="NCBI Taxonomy" id="553814"/>
    <lineage>
        <taxon>Bacteria</taxon>
        <taxon>Pseudomonadati</taxon>
        <taxon>Pseudomonadota</taxon>
        <taxon>Betaproteobacteria</taxon>
        <taxon>Burkholderiales</taxon>
        <taxon>Comamonadaceae</taxon>
        <taxon>Acidovorax</taxon>
    </lineage>
</organism>
<dbReference type="KEGG" id="acis:CBP35_20235"/>
<keyword evidence="2" id="KW-0614">Plasmid</keyword>
<evidence type="ECO:0000313" key="3">
    <source>
        <dbReference type="Proteomes" id="UP000194440"/>
    </source>
</evidence>
<feature type="domain" description="HTH merR-type" evidence="1">
    <location>
        <begin position="1"/>
        <end position="14"/>
    </location>
</feature>
<dbReference type="GO" id="GO:0006355">
    <property type="term" value="P:regulation of DNA-templated transcription"/>
    <property type="evidence" value="ECO:0007669"/>
    <property type="project" value="InterPro"/>
</dbReference>
<keyword evidence="3" id="KW-1185">Reference proteome</keyword>
<geneLocation type="plasmid" evidence="2 3">
    <name>pACP4.2</name>
</geneLocation>
<dbReference type="PROSITE" id="PS50937">
    <property type="entry name" value="HTH_MERR_2"/>
    <property type="match status" value="1"/>
</dbReference>
<dbReference type="Proteomes" id="UP000194440">
    <property type="component" value="Plasmid pACP4.2"/>
</dbReference>
<gene>
    <name evidence="2" type="ORF">CBP36_20855</name>
</gene>
<dbReference type="KEGG" id="acip:CBP36_20855"/>
<dbReference type="InterPro" id="IPR000551">
    <property type="entry name" value="MerR-type_HTH_dom"/>
</dbReference>
<dbReference type="EMBL" id="CP021368">
    <property type="protein sequence ID" value="ART61436.1"/>
    <property type="molecule type" value="Genomic_DNA"/>
</dbReference>
<evidence type="ECO:0000259" key="1">
    <source>
        <dbReference type="PROSITE" id="PS50937"/>
    </source>
</evidence>
<evidence type="ECO:0000313" key="2">
    <source>
        <dbReference type="EMBL" id="ART61436.1"/>
    </source>
</evidence>
<proteinExistence type="predicted"/>
<reference evidence="2" key="1">
    <citation type="submission" date="2017-05" db="EMBL/GenBank/DDBJ databases">
        <title>Polyphasic characterization of four soil-derived phenanthrene-degrading Acidovorax strains and proposal of Acidovorax phenanthrenivorans sp. nov.</title>
        <authorList>
            <person name="Singleton D."/>
            <person name="Lee J."/>
            <person name="Dickey A.N."/>
            <person name="Stroud A."/>
            <person name="Scholl E.H."/>
            <person name="Wright F.A."/>
            <person name="Aitken M.D."/>
        </authorList>
    </citation>
    <scope>NUCLEOTIDE SEQUENCE</scope>
    <source>
        <strain evidence="2">P4</strain>
        <plasmid evidence="2">pACP4.2</plasmid>
    </source>
</reference>
<accession>A0A240UJY6</accession>